<evidence type="ECO:0000313" key="5">
    <source>
        <dbReference type="Proteomes" id="UP001597511"/>
    </source>
</evidence>
<dbReference type="InterPro" id="IPR049281">
    <property type="entry name" value="BVU_3817-like_C_sf"/>
</dbReference>
<evidence type="ECO:0000259" key="3">
    <source>
        <dbReference type="Pfam" id="PF21186"/>
    </source>
</evidence>
<dbReference type="EMBL" id="JBHUOZ010000001">
    <property type="protein sequence ID" value="MFD2918850.1"/>
    <property type="molecule type" value="Genomic_DNA"/>
</dbReference>
<feature type="region of interest" description="Disordered" evidence="1">
    <location>
        <begin position="130"/>
        <end position="203"/>
    </location>
</feature>
<sequence>MEYSKLVAVSGLPGLFELLSSKNDGAIVRSIEDGTTKFAASRVHQFSHLESVEIYTVGDNVNLVEVFKAMDAAGTALPDVKDNNGVKKYFEQVYANMDFDRVYASDMKKIVKWFDVLKRKNVELKVTELPEEEEVTEETVAAVAEEKPAKKAPAKKKAAESDATEEEKPKAKAAKKAKETEDETPAEKKAPAKKKAAPKKKAE</sequence>
<protein>
    <submittedName>
        <fullName evidence="4">DUF5606 domain-containing protein</fullName>
    </submittedName>
</protein>
<dbReference type="RefSeq" id="WP_386095438.1">
    <property type="nucleotide sequence ID" value="NZ_JBHUOZ010000001.1"/>
</dbReference>
<dbReference type="Proteomes" id="UP001597511">
    <property type="component" value="Unassembled WGS sequence"/>
</dbReference>
<reference evidence="5" key="1">
    <citation type="journal article" date="2019" name="Int. J. Syst. Evol. Microbiol.">
        <title>The Global Catalogue of Microorganisms (GCM) 10K type strain sequencing project: providing services to taxonomists for standard genome sequencing and annotation.</title>
        <authorList>
            <consortium name="The Broad Institute Genomics Platform"/>
            <consortium name="The Broad Institute Genome Sequencing Center for Infectious Disease"/>
            <person name="Wu L."/>
            <person name="Ma J."/>
        </authorList>
    </citation>
    <scope>NUCLEOTIDE SEQUENCE [LARGE SCALE GENOMIC DNA]</scope>
    <source>
        <strain evidence="5">KCTC 23299</strain>
    </source>
</reference>
<feature type="domain" description="DUF5606" evidence="2">
    <location>
        <begin position="5"/>
        <end position="49"/>
    </location>
</feature>
<name>A0ABW6A305_9BACT</name>
<keyword evidence="5" id="KW-1185">Reference proteome</keyword>
<dbReference type="InterPro" id="IPR049282">
    <property type="entry name" value="BVU_3817_N_sf"/>
</dbReference>
<proteinExistence type="predicted"/>
<evidence type="ECO:0000256" key="1">
    <source>
        <dbReference type="SAM" id="MobiDB-lite"/>
    </source>
</evidence>
<comment type="caution">
    <text evidence="4">The sequence shown here is derived from an EMBL/GenBank/DDBJ whole genome shotgun (WGS) entry which is preliminary data.</text>
</comment>
<feature type="compositionally biased region" description="Basic residues" evidence="1">
    <location>
        <begin position="191"/>
        <end position="203"/>
    </location>
</feature>
<feature type="domain" description="DUF6852" evidence="3">
    <location>
        <begin position="53"/>
        <end position="117"/>
    </location>
</feature>
<gene>
    <name evidence="4" type="ORF">ACFS6H_03945</name>
</gene>
<accession>A0ABW6A305</accession>
<dbReference type="Gene3D" id="2.30.30.730">
    <property type="match status" value="1"/>
</dbReference>
<dbReference type="Pfam" id="PF18347">
    <property type="entry name" value="DUF5606"/>
    <property type="match status" value="1"/>
</dbReference>
<dbReference type="InterPro" id="IPR049280">
    <property type="entry name" value="DUF6852"/>
</dbReference>
<evidence type="ECO:0000313" key="4">
    <source>
        <dbReference type="EMBL" id="MFD2918850.1"/>
    </source>
</evidence>
<organism evidence="4 5">
    <name type="scientific">Terrimonas rubra</name>
    <dbReference type="NCBI Taxonomy" id="1035890"/>
    <lineage>
        <taxon>Bacteria</taxon>
        <taxon>Pseudomonadati</taxon>
        <taxon>Bacteroidota</taxon>
        <taxon>Chitinophagia</taxon>
        <taxon>Chitinophagales</taxon>
        <taxon>Chitinophagaceae</taxon>
        <taxon>Terrimonas</taxon>
    </lineage>
</organism>
<dbReference type="Pfam" id="PF21186">
    <property type="entry name" value="DUF6852"/>
    <property type="match status" value="1"/>
</dbReference>
<evidence type="ECO:0000259" key="2">
    <source>
        <dbReference type="Pfam" id="PF18347"/>
    </source>
</evidence>
<dbReference type="Gene3D" id="1.10.10.1650">
    <property type="match status" value="1"/>
</dbReference>
<dbReference type="InterPro" id="IPR041218">
    <property type="entry name" value="DUF5606"/>
</dbReference>